<dbReference type="InterPro" id="IPR029475">
    <property type="entry name" value="DUF6807"/>
</dbReference>
<dbReference type="Pfam" id="PF14100">
    <property type="entry name" value="DUF6807"/>
    <property type="match status" value="1"/>
</dbReference>
<gene>
    <name evidence="1" type="ORF">MM236_04605</name>
</gene>
<proteinExistence type="predicted"/>
<dbReference type="Proteomes" id="UP001165488">
    <property type="component" value="Unassembled WGS sequence"/>
</dbReference>
<name>A0ABS9UM54_9BACT</name>
<protein>
    <submittedName>
        <fullName evidence="1">PmoA family protein</fullName>
    </submittedName>
</protein>
<accession>A0ABS9UM54</accession>
<organism evidence="1 2">
    <name type="scientific">Belliella calami</name>
    <dbReference type="NCBI Taxonomy" id="2923436"/>
    <lineage>
        <taxon>Bacteria</taxon>
        <taxon>Pseudomonadati</taxon>
        <taxon>Bacteroidota</taxon>
        <taxon>Cytophagia</taxon>
        <taxon>Cytophagales</taxon>
        <taxon>Cyclobacteriaceae</taxon>
        <taxon>Belliella</taxon>
    </lineage>
</organism>
<reference evidence="1" key="1">
    <citation type="submission" date="2022-03" db="EMBL/GenBank/DDBJ databases">
        <title>De novo assembled genomes of Belliella spp. (Cyclobacteriaceae) strains.</title>
        <authorList>
            <person name="Szabo A."/>
            <person name="Korponai K."/>
            <person name="Felfoldi T."/>
        </authorList>
    </citation>
    <scope>NUCLEOTIDE SEQUENCE</scope>
    <source>
        <strain evidence="1">DSM 107340</strain>
    </source>
</reference>
<dbReference type="PROSITE" id="PS51257">
    <property type="entry name" value="PROKAR_LIPOPROTEIN"/>
    <property type="match status" value="1"/>
</dbReference>
<comment type="caution">
    <text evidence="1">The sequence shown here is derived from an EMBL/GenBank/DDBJ whole genome shotgun (WGS) entry which is preliminary data.</text>
</comment>
<dbReference type="RefSeq" id="WP_241273756.1">
    <property type="nucleotide sequence ID" value="NZ_JAKZGS010000002.1"/>
</dbReference>
<keyword evidence="2" id="KW-1185">Reference proteome</keyword>
<sequence length="399" mass="45565">MKNSTLIILLAIWLQSCGKPDILITIDPGNFERTAVPVSIELKESLDETGNYELVEIESGKKILVEVLDKKNVLVFLENLEPEKSLTFKLVKSTEKETKTKALEIIENQDGIQVKVNGKELFFYQKEMVFPPNGESQLYAKNGFIHPLKSPNGAIVTDDFPAGHMHQHALYNAWTNTKFKGKKVDFWNQRDSLGTVVHKDVLAVKEGNAVGQIISTQSHISMENGEVLEEKWDIRIYPVSDFFLFDIYSEQTNTSNDTLFLEKYIYGGMALRGSREWNPDDSVYFDKPWKVLSDQGFTLENVNHTKAKWISVSGEISGEFAGVTVFGFPDNFRYPQYVRVHPSMPYWVFTPVFEEGFVIAPGETYKSKYRYFVHDGKADLKMIESIQRNLENPVTVMVN</sequence>
<dbReference type="EMBL" id="JAKZGS010000002">
    <property type="protein sequence ID" value="MCH7397255.1"/>
    <property type="molecule type" value="Genomic_DNA"/>
</dbReference>
<evidence type="ECO:0000313" key="1">
    <source>
        <dbReference type="EMBL" id="MCH7397255.1"/>
    </source>
</evidence>
<evidence type="ECO:0000313" key="2">
    <source>
        <dbReference type="Proteomes" id="UP001165488"/>
    </source>
</evidence>